<dbReference type="Pfam" id="PF00090">
    <property type="entry name" value="TSP_1"/>
    <property type="match status" value="1"/>
</dbReference>
<feature type="disulfide bond" evidence="4">
    <location>
        <begin position="87"/>
        <end position="118"/>
    </location>
</feature>
<dbReference type="PRINTS" id="PR01857">
    <property type="entry name" value="ADAMTSFAMILY"/>
</dbReference>
<dbReference type="FunFam" id="2.20.100.10:FF:000025">
    <property type="entry name" value="ADAMTS like 1"/>
    <property type="match status" value="1"/>
</dbReference>
<dbReference type="AlphaFoldDB" id="V8PC21"/>
<keyword evidence="2" id="KW-0964">Secreted</keyword>
<protein>
    <submittedName>
        <fullName evidence="5">ADAMTS-like protein 3</fullName>
    </submittedName>
</protein>
<feature type="non-terminal residue" evidence="5">
    <location>
        <position position="1"/>
    </location>
</feature>
<dbReference type="SUPFAM" id="SSF82895">
    <property type="entry name" value="TSP-1 type 1 repeat"/>
    <property type="match status" value="1"/>
</dbReference>
<dbReference type="InterPro" id="IPR036383">
    <property type="entry name" value="TSP1_rpt_sf"/>
</dbReference>
<dbReference type="OrthoDB" id="5948003at2759"/>
<keyword evidence="3 4" id="KW-1015">Disulfide bond</keyword>
<evidence type="ECO:0000256" key="4">
    <source>
        <dbReference type="PIRSR" id="PIRSR613273-3"/>
    </source>
</evidence>
<dbReference type="PANTHER" id="PTHR13723:SF169">
    <property type="entry name" value="ADAMTS-LIKE PROTEIN 3"/>
    <property type="match status" value="1"/>
</dbReference>
<feature type="disulfide bond" evidence="4">
    <location>
        <begin position="102"/>
        <end position="108"/>
    </location>
</feature>
<dbReference type="GO" id="GO:0031012">
    <property type="term" value="C:extracellular matrix"/>
    <property type="evidence" value="ECO:0007669"/>
    <property type="project" value="TreeGrafter"/>
</dbReference>
<dbReference type="Proteomes" id="UP000018936">
    <property type="component" value="Unassembled WGS sequence"/>
</dbReference>
<accession>V8PC21</accession>
<keyword evidence="6" id="KW-1185">Reference proteome</keyword>
<dbReference type="GO" id="GO:0030198">
    <property type="term" value="P:extracellular matrix organization"/>
    <property type="evidence" value="ECO:0007669"/>
    <property type="project" value="InterPro"/>
</dbReference>
<proteinExistence type="predicted"/>
<dbReference type="Gene3D" id="2.20.100.10">
    <property type="entry name" value="Thrombospondin type-1 (TSP1) repeat"/>
    <property type="match status" value="1"/>
</dbReference>
<sequence length="407" mass="44932">MRCIPKRFGRHRIGEGCYGTREYSYVFSTNPPANMAFGQHSPKSVYLRVPIISESLLFSYNYVTSRITQPNEDKESGWDAWGAWSDCSRTCGGGASYSLRRCLNGRNCQGRNIRYKTCSNNDCPADSGDFRAQQCSAYNDVKYQGHFYEWIPVFDDSSSPCALKCQALGRPLIVELAPKVLDGTRCNAKSLDMCISGICQDFPSGRRVLEEEKIPASNLGGEQDIGPLNESELGDNISFLVVNRITIAEQPGSLTNAFQTLGNAALLPAVGCDRQLGSHAKEDNCGVCSGDGSTCRLVRGQTKTHLSSEKILVTILYQQVSLYDKVQGICRLGVICKAETTIESKTLQGDTGEHSFSVPGIYIIENTTARYTDAKDSMVQFFFYQPISHQWRQTEFFPCTVTCGGGE</sequence>
<dbReference type="InterPro" id="IPR050439">
    <property type="entry name" value="ADAMTS_ADAMTS-like"/>
</dbReference>
<evidence type="ECO:0000313" key="6">
    <source>
        <dbReference type="Proteomes" id="UP000018936"/>
    </source>
</evidence>
<dbReference type="EMBL" id="AZIM01000348">
    <property type="protein sequence ID" value="ETE71516.1"/>
    <property type="molecule type" value="Genomic_DNA"/>
</dbReference>
<evidence type="ECO:0000256" key="3">
    <source>
        <dbReference type="ARBA" id="ARBA00023157"/>
    </source>
</evidence>
<dbReference type="Gene3D" id="2.60.120.830">
    <property type="match status" value="1"/>
</dbReference>
<dbReference type="InterPro" id="IPR013273">
    <property type="entry name" value="ADAMTS/ADAMTS-like"/>
</dbReference>
<comment type="subcellular location">
    <subcellularLocation>
        <location evidence="1">Secreted</location>
    </subcellularLocation>
</comment>
<dbReference type="PANTHER" id="PTHR13723">
    <property type="entry name" value="ADAMTS A DISINTEGRIN AND METALLOPROTEASE WITH THROMBOSPONDIN MOTIFS PROTEASE"/>
    <property type="match status" value="1"/>
</dbReference>
<evidence type="ECO:0000313" key="5">
    <source>
        <dbReference type="EMBL" id="ETE71516.1"/>
    </source>
</evidence>
<dbReference type="SMART" id="SM00209">
    <property type="entry name" value="TSP1"/>
    <property type="match status" value="1"/>
</dbReference>
<dbReference type="PROSITE" id="PS50092">
    <property type="entry name" value="TSP1"/>
    <property type="match status" value="1"/>
</dbReference>
<evidence type="ECO:0000256" key="2">
    <source>
        <dbReference type="ARBA" id="ARBA00022525"/>
    </source>
</evidence>
<dbReference type="InterPro" id="IPR000884">
    <property type="entry name" value="TSP1_rpt"/>
</dbReference>
<organism evidence="5 6">
    <name type="scientific">Ophiophagus hannah</name>
    <name type="common">King cobra</name>
    <name type="synonym">Naja hannah</name>
    <dbReference type="NCBI Taxonomy" id="8665"/>
    <lineage>
        <taxon>Eukaryota</taxon>
        <taxon>Metazoa</taxon>
        <taxon>Chordata</taxon>
        <taxon>Craniata</taxon>
        <taxon>Vertebrata</taxon>
        <taxon>Euteleostomi</taxon>
        <taxon>Lepidosauria</taxon>
        <taxon>Squamata</taxon>
        <taxon>Bifurcata</taxon>
        <taxon>Unidentata</taxon>
        <taxon>Episquamata</taxon>
        <taxon>Toxicofera</taxon>
        <taxon>Serpentes</taxon>
        <taxon>Colubroidea</taxon>
        <taxon>Elapidae</taxon>
        <taxon>Elapinae</taxon>
        <taxon>Ophiophagus</taxon>
    </lineage>
</organism>
<comment type="caution">
    <text evidence="5">The sequence shown here is derived from an EMBL/GenBank/DDBJ whole genome shotgun (WGS) entry which is preliminary data.</text>
</comment>
<gene>
    <name evidence="5" type="primary">ADAMTSL3</name>
    <name evidence="5" type="ORF">L345_02667</name>
</gene>
<dbReference type="GO" id="GO:0005576">
    <property type="term" value="C:extracellular region"/>
    <property type="evidence" value="ECO:0007669"/>
    <property type="project" value="UniProtKB-SubCell"/>
</dbReference>
<evidence type="ECO:0000256" key="1">
    <source>
        <dbReference type="ARBA" id="ARBA00004613"/>
    </source>
</evidence>
<feature type="disulfide bond" evidence="4">
    <location>
        <begin position="91"/>
        <end position="123"/>
    </location>
</feature>
<name>V8PC21_OPHHA</name>
<reference evidence="5 6" key="1">
    <citation type="journal article" date="2013" name="Proc. Natl. Acad. Sci. U.S.A.">
        <title>The king cobra genome reveals dynamic gene evolution and adaptation in the snake venom system.</title>
        <authorList>
            <person name="Vonk F.J."/>
            <person name="Casewell N.R."/>
            <person name="Henkel C.V."/>
            <person name="Heimberg A.M."/>
            <person name="Jansen H.J."/>
            <person name="McCleary R.J."/>
            <person name="Kerkkamp H.M."/>
            <person name="Vos R.A."/>
            <person name="Guerreiro I."/>
            <person name="Calvete J.J."/>
            <person name="Wuster W."/>
            <person name="Woods A.E."/>
            <person name="Logan J.M."/>
            <person name="Harrison R.A."/>
            <person name="Castoe T.A."/>
            <person name="de Koning A.P."/>
            <person name="Pollock D.D."/>
            <person name="Yandell M."/>
            <person name="Calderon D."/>
            <person name="Renjifo C."/>
            <person name="Currier R.B."/>
            <person name="Salgado D."/>
            <person name="Pla D."/>
            <person name="Sanz L."/>
            <person name="Hyder A.S."/>
            <person name="Ribeiro J.M."/>
            <person name="Arntzen J.W."/>
            <person name="van den Thillart G.E."/>
            <person name="Boetzer M."/>
            <person name="Pirovano W."/>
            <person name="Dirks R.P."/>
            <person name="Spaink H.P."/>
            <person name="Duboule D."/>
            <person name="McGlinn E."/>
            <person name="Kini R.M."/>
            <person name="Richardson M.K."/>
        </authorList>
    </citation>
    <scope>NUCLEOTIDE SEQUENCE</scope>
    <source>
        <tissue evidence="5">Blood</tissue>
    </source>
</reference>